<dbReference type="Gene3D" id="1.10.287.130">
    <property type="match status" value="1"/>
</dbReference>
<dbReference type="GO" id="GO:0030295">
    <property type="term" value="F:protein kinase activator activity"/>
    <property type="evidence" value="ECO:0007669"/>
    <property type="project" value="TreeGrafter"/>
</dbReference>
<evidence type="ECO:0000256" key="4">
    <source>
        <dbReference type="ARBA" id="ARBA00022741"/>
    </source>
</evidence>
<keyword evidence="4" id="KW-0547">Nucleotide-binding</keyword>
<dbReference type="GO" id="GO:0000155">
    <property type="term" value="F:phosphorelay sensor kinase activity"/>
    <property type="evidence" value="ECO:0007669"/>
    <property type="project" value="InterPro"/>
</dbReference>
<dbReference type="Pfam" id="PF02518">
    <property type="entry name" value="HATPase_c"/>
    <property type="match status" value="1"/>
</dbReference>
<dbReference type="AlphaFoldDB" id="A0A0W1AK75"/>
<dbReference type="SUPFAM" id="SSF55874">
    <property type="entry name" value="ATPase domain of HSP90 chaperone/DNA topoisomerase II/histidine kinase"/>
    <property type="match status" value="1"/>
</dbReference>
<dbReference type="EMBL" id="LNZC01000003">
    <property type="protein sequence ID" value="KTD81662.1"/>
    <property type="molecule type" value="Genomic_DNA"/>
</dbReference>
<gene>
    <name evidence="10" type="ORF">Lwor_0444</name>
</gene>
<comment type="catalytic activity">
    <reaction evidence="1">
        <text>ATP + protein L-histidine = ADP + protein N-phospho-L-histidine.</text>
        <dbReference type="EC" id="2.7.13.3"/>
    </reaction>
</comment>
<dbReference type="InterPro" id="IPR036097">
    <property type="entry name" value="HisK_dim/P_sf"/>
</dbReference>
<dbReference type="CDD" id="cd00075">
    <property type="entry name" value="HATPase"/>
    <property type="match status" value="1"/>
</dbReference>
<dbReference type="InterPro" id="IPR036890">
    <property type="entry name" value="HATPase_C_sf"/>
</dbReference>
<dbReference type="OrthoDB" id="8573961at2"/>
<evidence type="ECO:0000313" key="11">
    <source>
        <dbReference type="Proteomes" id="UP000054662"/>
    </source>
</evidence>
<comment type="caution">
    <text evidence="10">The sequence shown here is derived from an EMBL/GenBank/DDBJ whole genome shotgun (WGS) entry which is preliminary data.</text>
</comment>
<keyword evidence="11" id="KW-1185">Reference proteome</keyword>
<name>A0A0W1AK75_9GAMM</name>
<dbReference type="GO" id="GO:0000156">
    <property type="term" value="F:phosphorelay response regulator activity"/>
    <property type="evidence" value="ECO:0007669"/>
    <property type="project" value="TreeGrafter"/>
</dbReference>
<evidence type="ECO:0000256" key="1">
    <source>
        <dbReference type="ARBA" id="ARBA00000085"/>
    </source>
</evidence>
<feature type="transmembrane region" description="Helical" evidence="8">
    <location>
        <begin position="55"/>
        <end position="75"/>
    </location>
</feature>
<dbReference type="PATRIC" id="fig|45076.6.peg.491"/>
<keyword evidence="6" id="KW-0067">ATP-binding</keyword>
<evidence type="ECO:0000256" key="2">
    <source>
        <dbReference type="ARBA" id="ARBA00012438"/>
    </source>
</evidence>
<keyword evidence="8" id="KW-0472">Membrane</keyword>
<keyword evidence="8" id="KW-1133">Transmembrane helix</keyword>
<dbReference type="PANTHER" id="PTHR42878:SF7">
    <property type="entry name" value="SENSOR HISTIDINE KINASE GLRK"/>
    <property type="match status" value="1"/>
</dbReference>
<feature type="domain" description="Histidine kinase" evidence="9">
    <location>
        <begin position="197"/>
        <end position="429"/>
    </location>
</feature>
<dbReference type="EC" id="2.7.13.3" evidence="2"/>
<dbReference type="Proteomes" id="UP000054662">
    <property type="component" value="Unassembled WGS sequence"/>
</dbReference>
<feature type="transmembrane region" description="Helical" evidence="8">
    <location>
        <begin position="26"/>
        <end position="48"/>
    </location>
</feature>
<reference evidence="10 11" key="1">
    <citation type="submission" date="2015-11" db="EMBL/GenBank/DDBJ databases">
        <title>Genomic analysis of 38 Legionella species identifies large and diverse effector repertoires.</title>
        <authorList>
            <person name="Burstein D."/>
            <person name="Amaro F."/>
            <person name="Zusman T."/>
            <person name="Lifshitz Z."/>
            <person name="Cohen O."/>
            <person name="Gilbert J.A."/>
            <person name="Pupko T."/>
            <person name="Shuman H.A."/>
            <person name="Segal G."/>
        </authorList>
    </citation>
    <scope>NUCLEOTIDE SEQUENCE [LARGE SCALE GENOMIC DNA]</scope>
    <source>
        <strain evidence="10 11">ATCC 49508</strain>
    </source>
</reference>
<dbReference type="InterPro" id="IPR050351">
    <property type="entry name" value="BphY/WalK/GraS-like"/>
</dbReference>
<evidence type="ECO:0000256" key="8">
    <source>
        <dbReference type="SAM" id="Phobius"/>
    </source>
</evidence>
<dbReference type="SUPFAM" id="SSF47384">
    <property type="entry name" value="Homodimeric domain of signal transducing histidine kinase"/>
    <property type="match status" value="1"/>
</dbReference>
<dbReference type="Gene3D" id="3.30.565.10">
    <property type="entry name" value="Histidine kinase-like ATPase, C-terminal domain"/>
    <property type="match status" value="1"/>
</dbReference>
<evidence type="ECO:0000256" key="5">
    <source>
        <dbReference type="ARBA" id="ARBA00022777"/>
    </source>
</evidence>
<proteinExistence type="predicted"/>
<accession>A0A0W1AK75</accession>
<organism evidence="10 11">
    <name type="scientific">Legionella worsleiensis</name>
    <dbReference type="NCBI Taxonomy" id="45076"/>
    <lineage>
        <taxon>Bacteria</taxon>
        <taxon>Pseudomonadati</taxon>
        <taxon>Pseudomonadota</taxon>
        <taxon>Gammaproteobacteria</taxon>
        <taxon>Legionellales</taxon>
        <taxon>Legionellaceae</taxon>
        <taxon>Legionella</taxon>
    </lineage>
</organism>
<dbReference type="PROSITE" id="PS50109">
    <property type="entry name" value="HIS_KIN"/>
    <property type="match status" value="1"/>
</dbReference>
<dbReference type="RefSeq" id="WP_058492276.1">
    <property type="nucleotide sequence ID" value="NZ_CBCRUR010000005.1"/>
</dbReference>
<evidence type="ECO:0000256" key="3">
    <source>
        <dbReference type="ARBA" id="ARBA00022679"/>
    </source>
</evidence>
<dbReference type="SMART" id="SM00387">
    <property type="entry name" value="HATPase_c"/>
    <property type="match status" value="1"/>
</dbReference>
<keyword evidence="7" id="KW-0902">Two-component regulatory system</keyword>
<keyword evidence="5" id="KW-0418">Kinase</keyword>
<dbReference type="STRING" id="45076.Lwor_0444"/>
<feature type="transmembrane region" description="Helical" evidence="8">
    <location>
        <begin position="81"/>
        <end position="103"/>
    </location>
</feature>
<dbReference type="InterPro" id="IPR005467">
    <property type="entry name" value="His_kinase_dom"/>
</dbReference>
<evidence type="ECO:0000259" key="9">
    <source>
        <dbReference type="PROSITE" id="PS50109"/>
    </source>
</evidence>
<feature type="transmembrane region" description="Helical" evidence="8">
    <location>
        <begin position="115"/>
        <end position="147"/>
    </location>
</feature>
<sequence>MWQIRNIVRHLDESMQRSLSNSAHQLVAVGAIAFLGFPFFYLIWVYCFPQPYESLLLRLIGSLLGLGLMLTSYWPTQLKNYLSWYWFLTLLFTLPFFFTFHFLMNQASVISAMSLLCSVFLLVLLVDLLSLTIVFNLGVGMALVGYYCLSPQIYFGEEHIEMALVIIFTVIAGSTLNYKTAMAQQQRLAGMAAAAGMIAHELRTPLLGIKSGAQALVHYLPGLIQGYQLAKSHQLIDTPMKARRLLQLEGVSDRIVSEIDYANTIIDMLLVKAGRENTITNCTMETCSMAQCLNEAIARYPFLSPRERTLISWEGDFQFKGSKLLMQHVLFNLIKNALYMIATTQRGKIYIWTENRDKFNYLHFKDTAKGMTSQELSRLFNHFYTTTFMGTGIGLSFCKLVMNGFGGTIVCEAKEGEYALFSLSFPVVDSIPQEQTNGVSANNAVF</sequence>
<dbReference type="InterPro" id="IPR003594">
    <property type="entry name" value="HATPase_dom"/>
</dbReference>
<dbReference type="PRINTS" id="PR00344">
    <property type="entry name" value="BCTRLSENSOR"/>
</dbReference>
<dbReference type="InterPro" id="IPR004358">
    <property type="entry name" value="Sig_transdc_His_kin-like_C"/>
</dbReference>
<keyword evidence="8" id="KW-0812">Transmembrane</keyword>
<feature type="transmembrane region" description="Helical" evidence="8">
    <location>
        <begin position="159"/>
        <end position="178"/>
    </location>
</feature>
<dbReference type="PANTHER" id="PTHR42878">
    <property type="entry name" value="TWO-COMPONENT HISTIDINE KINASE"/>
    <property type="match status" value="1"/>
</dbReference>
<dbReference type="GO" id="GO:0007234">
    <property type="term" value="P:osmosensory signaling via phosphorelay pathway"/>
    <property type="evidence" value="ECO:0007669"/>
    <property type="project" value="TreeGrafter"/>
</dbReference>
<evidence type="ECO:0000256" key="6">
    <source>
        <dbReference type="ARBA" id="ARBA00022840"/>
    </source>
</evidence>
<protein>
    <recommendedName>
        <fullName evidence="2">histidine kinase</fullName>
        <ecNumber evidence="2">2.7.13.3</ecNumber>
    </recommendedName>
</protein>
<evidence type="ECO:0000313" key="10">
    <source>
        <dbReference type="EMBL" id="KTD81662.1"/>
    </source>
</evidence>
<dbReference type="GO" id="GO:0005524">
    <property type="term" value="F:ATP binding"/>
    <property type="evidence" value="ECO:0007669"/>
    <property type="project" value="UniProtKB-KW"/>
</dbReference>
<keyword evidence="3" id="KW-0808">Transferase</keyword>
<evidence type="ECO:0000256" key="7">
    <source>
        <dbReference type="ARBA" id="ARBA00023012"/>
    </source>
</evidence>